<dbReference type="KEGG" id="lbc:LACBIDRAFT_302638"/>
<evidence type="ECO:0000313" key="3">
    <source>
        <dbReference type="Proteomes" id="UP000001194"/>
    </source>
</evidence>
<feature type="coiled-coil region" evidence="1">
    <location>
        <begin position="1"/>
        <end position="28"/>
    </location>
</feature>
<evidence type="ECO:0000313" key="2">
    <source>
        <dbReference type="EMBL" id="EDR05833.1"/>
    </source>
</evidence>
<keyword evidence="1" id="KW-0175">Coiled coil</keyword>
<reference evidence="2 3" key="1">
    <citation type="journal article" date="2008" name="Nature">
        <title>The genome of Laccaria bicolor provides insights into mycorrhizal symbiosis.</title>
        <authorList>
            <person name="Martin F."/>
            <person name="Aerts A."/>
            <person name="Ahren D."/>
            <person name="Brun A."/>
            <person name="Danchin E.G.J."/>
            <person name="Duchaussoy F."/>
            <person name="Gibon J."/>
            <person name="Kohler A."/>
            <person name="Lindquist E."/>
            <person name="Pereda V."/>
            <person name="Salamov A."/>
            <person name="Shapiro H.J."/>
            <person name="Wuyts J."/>
            <person name="Blaudez D."/>
            <person name="Buee M."/>
            <person name="Brokstein P."/>
            <person name="Canbaeck B."/>
            <person name="Cohen D."/>
            <person name="Courty P.E."/>
            <person name="Coutinho P.M."/>
            <person name="Delaruelle C."/>
            <person name="Detter J.C."/>
            <person name="Deveau A."/>
            <person name="DiFazio S."/>
            <person name="Duplessis S."/>
            <person name="Fraissinet-Tachet L."/>
            <person name="Lucic E."/>
            <person name="Frey-Klett P."/>
            <person name="Fourrey C."/>
            <person name="Feussner I."/>
            <person name="Gay G."/>
            <person name="Grimwood J."/>
            <person name="Hoegger P.J."/>
            <person name="Jain P."/>
            <person name="Kilaru S."/>
            <person name="Labbe J."/>
            <person name="Lin Y.C."/>
            <person name="Legue V."/>
            <person name="Le Tacon F."/>
            <person name="Marmeisse R."/>
            <person name="Melayah D."/>
            <person name="Montanini B."/>
            <person name="Muratet M."/>
            <person name="Nehls U."/>
            <person name="Niculita-Hirzel H."/>
            <person name="Oudot-Le Secq M.P."/>
            <person name="Peter M."/>
            <person name="Quesneville H."/>
            <person name="Rajashekar B."/>
            <person name="Reich M."/>
            <person name="Rouhier N."/>
            <person name="Schmutz J."/>
            <person name="Yin T."/>
            <person name="Chalot M."/>
            <person name="Henrissat B."/>
            <person name="Kuees U."/>
            <person name="Lucas S."/>
            <person name="Van de Peer Y."/>
            <person name="Podila G.K."/>
            <person name="Polle A."/>
            <person name="Pukkila P.J."/>
            <person name="Richardson P.M."/>
            <person name="Rouze P."/>
            <person name="Sanders I.R."/>
            <person name="Stajich J.E."/>
            <person name="Tunlid A."/>
            <person name="Tuskan G."/>
            <person name="Grigoriev I.V."/>
        </authorList>
    </citation>
    <scope>NUCLEOTIDE SEQUENCE [LARGE SCALE GENOMIC DNA]</scope>
    <source>
        <strain evidence="3">S238N-H82 / ATCC MYA-4686</strain>
    </source>
</reference>
<feature type="coiled-coil region" evidence="1">
    <location>
        <begin position="65"/>
        <end position="137"/>
    </location>
</feature>
<dbReference type="Proteomes" id="UP000001194">
    <property type="component" value="Unassembled WGS sequence"/>
</dbReference>
<accession>B0DI23</accession>
<proteinExistence type="predicted"/>
<dbReference type="EMBL" id="DS547111">
    <property type="protein sequence ID" value="EDR05833.1"/>
    <property type="molecule type" value="Genomic_DNA"/>
</dbReference>
<organism evidence="3">
    <name type="scientific">Laccaria bicolor (strain S238N-H82 / ATCC MYA-4686)</name>
    <name type="common">Bicoloured deceiver</name>
    <name type="synonym">Laccaria laccata var. bicolor</name>
    <dbReference type="NCBI Taxonomy" id="486041"/>
    <lineage>
        <taxon>Eukaryota</taxon>
        <taxon>Fungi</taxon>
        <taxon>Dikarya</taxon>
        <taxon>Basidiomycota</taxon>
        <taxon>Agaricomycotina</taxon>
        <taxon>Agaricomycetes</taxon>
        <taxon>Agaricomycetidae</taxon>
        <taxon>Agaricales</taxon>
        <taxon>Agaricineae</taxon>
        <taxon>Hydnangiaceae</taxon>
        <taxon>Laccaria</taxon>
    </lineage>
</organism>
<dbReference type="OrthoDB" id="432685at2759"/>
<protein>
    <submittedName>
        <fullName evidence="2">Predicted protein</fullName>
    </submittedName>
</protein>
<dbReference type="InParanoid" id="B0DI23"/>
<sequence length="173" mass="20296">MSSIEQEISRLEQETSRLNKLLDRTRSTYISLNKQYQDQCSMSPLLPSAAPPLPYSPSPSLIVTSEKYRDELRQREEQIRTLRESAALQEVKALKYMKEHENYEARILQLEADLSIAQQAHEQLNEQKHENMLLKETIDRMRFDMDEMRNVVVTGIDVTIHCRISPPFNHQPR</sequence>
<dbReference type="GeneID" id="6079154"/>
<dbReference type="AlphaFoldDB" id="B0DI23"/>
<dbReference type="HOGENOM" id="CLU_132197_0_0_1"/>
<keyword evidence="3" id="KW-1185">Reference proteome</keyword>
<gene>
    <name evidence="2" type="ORF">LACBIDRAFT_302638</name>
</gene>
<evidence type="ECO:0000256" key="1">
    <source>
        <dbReference type="SAM" id="Coils"/>
    </source>
</evidence>
<name>B0DI23_LACBS</name>
<dbReference type="RefSeq" id="XP_001883509.1">
    <property type="nucleotide sequence ID" value="XM_001883474.1"/>
</dbReference>